<comment type="caution">
    <text evidence="2">The sequence shown here is derived from an EMBL/GenBank/DDBJ whole genome shotgun (WGS) entry which is preliminary data.</text>
</comment>
<gene>
    <name evidence="2" type="ORF">FD20_GL000204</name>
</gene>
<name>A0A0R1Q893_9LACO</name>
<dbReference type="PATRIC" id="fig|1423812.3.peg.206"/>
<evidence type="ECO:0000256" key="1">
    <source>
        <dbReference type="SAM" id="Phobius"/>
    </source>
</evidence>
<dbReference type="Proteomes" id="UP000051155">
    <property type="component" value="Unassembled WGS sequence"/>
</dbReference>
<dbReference type="STRING" id="1423812.FD20_GL000204"/>
<feature type="transmembrane region" description="Helical" evidence="1">
    <location>
        <begin position="97"/>
        <end position="119"/>
    </location>
</feature>
<dbReference type="Pfam" id="PF05656">
    <property type="entry name" value="DUF805"/>
    <property type="match status" value="1"/>
</dbReference>
<evidence type="ECO:0008006" key="4">
    <source>
        <dbReference type="Google" id="ProtNLM"/>
    </source>
</evidence>
<feature type="transmembrane region" description="Helical" evidence="1">
    <location>
        <begin position="68"/>
        <end position="85"/>
    </location>
</feature>
<protein>
    <recommendedName>
        <fullName evidence="4">DUF805 domain-containing protein</fullName>
    </recommendedName>
</protein>
<dbReference type="GO" id="GO:0005886">
    <property type="term" value="C:plasma membrane"/>
    <property type="evidence" value="ECO:0007669"/>
    <property type="project" value="TreeGrafter"/>
</dbReference>
<reference evidence="2 3" key="1">
    <citation type="journal article" date="2015" name="Genome Announc.">
        <title>Expanding the biotechnology potential of lactobacilli through comparative genomics of 213 strains and associated genera.</title>
        <authorList>
            <person name="Sun Z."/>
            <person name="Harris H.M."/>
            <person name="McCann A."/>
            <person name="Guo C."/>
            <person name="Argimon S."/>
            <person name="Zhang W."/>
            <person name="Yang X."/>
            <person name="Jeffery I.B."/>
            <person name="Cooney J.C."/>
            <person name="Kagawa T.F."/>
            <person name="Liu W."/>
            <person name="Song Y."/>
            <person name="Salvetti E."/>
            <person name="Wrobel A."/>
            <person name="Rasinkangas P."/>
            <person name="Parkhill J."/>
            <person name="Rea M.C."/>
            <person name="O'Sullivan O."/>
            <person name="Ritari J."/>
            <person name="Douillard F.P."/>
            <person name="Paul Ross R."/>
            <person name="Yang R."/>
            <person name="Briner A.E."/>
            <person name="Felis G.E."/>
            <person name="de Vos W.M."/>
            <person name="Barrangou R."/>
            <person name="Klaenhammer T.R."/>
            <person name="Caufield P.W."/>
            <person name="Cui Y."/>
            <person name="Zhang H."/>
            <person name="O'Toole P.W."/>
        </authorList>
    </citation>
    <scope>NUCLEOTIDE SEQUENCE [LARGE SCALE GENOMIC DNA]</scope>
    <source>
        <strain evidence="2 3">DSM 19971</strain>
    </source>
</reference>
<evidence type="ECO:0000313" key="3">
    <source>
        <dbReference type="Proteomes" id="UP000051155"/>
    </source>
</evidence>
<keyword evidence="1" id="KW-1133">Transmembrane helix</keyword>
<keyword evidence="3" id="KW-1185">Reference proteome</keyword>
<dbReference type="PANTHER" id="PTHR34980">
    <property type="entry name" value="INNER MEMBRANE PROTEIN-RELATED-RELATED"/>
    <property type="match status" value="1"/>
</dbReference>
<keyword evidence="1" id="KW-0472">Membrane</keyword>
<dbReference type="AlphaFoldDB" id="A0A0R1Q893"/>
<proteinExistence type="predicted"/>
<sequence>MIGGDKMINSYKEFWKNILTWNATATRSQYWWPIIINYILGGIIAGIFENLLGHPVEEIYSVGDLGTNLVAKFIIFLVWLATLTLKARRLHDTNHSAGWLFITLVPLIGQIWLLVLFLLPSVKNSRWTTNQSEVQ</sequence>
<dbReference type="InterPro" id="IPR008523">
    <property type="entry name" value="DUF805"/>
</dbReference>
<feature type="transmembrane region" description="Helical" evidence="1">
    <location>
        <begin position="30"/>
        <end position="48"/>
    </location>
</feature>
<dbReference type="PANTHER" id="PTHR34980:SF2">
    <property type="entry name" value="INNER MEMBRANE PROTEIN YHAH-RELATED"/>
    <property type="match status" value="1"/>
</dbReference>
<keyword evidence="1" id="KW-0812">Transmembrane</keyword>
<accession>A0A0R1Q893</accession>
<dbReference type="EMBL" id="AZEG01000001">
    <property type="protein sequence ID" value="KRL39156.1"/>
    <property type="molecule type" value="Genomic_DNA"/>
</dbReference>
<organism evidence="2 3">
    <name type="scientific">Liquorilactobacillus uvarum DSM 19971</name>
    <dbReference type="NCBI Taxonomy" id="1423812"/>
    <lineage>
        <taxon>Bacteria</taxon>
        <taxon>Bacillati</taxon>
        <taxon>Bacillota</taxon>
        <taxon>Bacilli</taxon>
        <taxon>Lactobacillales</taxon>
        <taxon>Lactobacillaceae</taxon>
        <taxon>Liquorilactobacillus</taxon>
    </lineage>
</organism>
<evidence type="ECO:0000313" key="2">
    <source>
        <dbReference type="EMBL" id="KRL39156.1"/>
    </source>
</evidence>